<feature type="compositionally biased region" description="Basic and acidic residues" evidence="1">
    <location>
        <begin position="104"/>
        <end position="121"/>
    </location>
</feature>
<feature type="compositionally biased region" description="Low complexity" evidence="1">
    <location>
        <begin position="392"/>
        <end position="434"/>
    </location>
</feature>
<dbReference type="Proteomes" id="UP000017396">
    <property type="component" value="Chromosome"/>
</dbReference>
<dbReference type="KEGG" id="glj:GKIL_3762"/>
<feature type="region of interest" description="Disordered" evidence="1">
    <location>
        <begin position="1"/>
        <end position="140"/>
    </location>
</feature>
<proteinExistence type="predicted"/>
<name>U5QMA2_GLOK1</name>
<protein>
    <submittedName>
        <fullName evidence="2">Uncharacterized protein</fullName>
    </submittedName>
</protein>
<sequence>MARSLFPSVDEYSYTNPANSKDSPYMKTTQETIAEDTPGSYTQRHEVGADISSTGQNDSYEYADRHQDGSSARGARYQNADGTSTWRDAQMDKNGRVTSMSEETYDKDGGFLTGRYDKDGDGTIDQQSQQVNGSTETYTLGHGKGAADHFGWQAKGEWDIDADGNGTVDWRSNYDPHTYGDTHQVSFYDGERYVGVDVGTMSARGSDHMGSVDYDGNGYIDTSINQTFDREGHLTNQSAIETSNDAAGTIVDVKNDFDGDGWVDRHQSDVNDDGVLDDEVMNHDENPIQPTSAGDGYHPTVQAQPGAAQDSYDFWNSGDSEEPSDSFAGQDGFEPSQAVDAYDPWQGQDTGADYAADGETPSTQGNSSFDSDYQSSFAQDGDADTTDGWDFGSTDDSSTADWDGGSTDSSSTGSWDLSSTSTDSTGGWGFDSSSNWGSDPADAE</sequence>
<organism evidence="2 3">
    <name type="scientific">Gloeobacter kilaueensis (strain ATCC BAA-2537 / CCAP 1431/1 / ULC 316 / JS1)</name>
    <dbReference type="NCBI Taxonomy" id="1183438"/>
    <lineage>
        <taxon>Bacteria</taxon>
        <taxon>Bacillati</taxon>
        <taxon>Cyanobacteriota</taxon>
        <taxon>Cyanophyceae</taxon>
        <taxon>Gloeobacterales</taxon>
        <taxon>Gloeobacteraceae</taxon>
        <taxon>Gloeobacter</taxon>
    </lineage>
</organism>
<gene>
    <name evidence="2" type="ORF">GKIL_3762</name>
</gene>
<dbReference type="EMBL" id="CP003587">
    <property type="protein sequence ID" value="AGY60008.1"/>
    <property type="molecule type" value="Genomic_DNA"/>
</dbReference>
<feature type="compositionally biased region" description="Polar residues" evidence="1">
    <location>
        <begin position="13"/>
        <end position="32"/>
    </location>
</feature>
<evidence type="ECO:0000256" key="1">
    <source>
        <dbReference type="SAM" id="MobiDB-lite"/>
    </source>
</evidence>
<dbReference type="HOGENOM" id="CLU_616440_0_0_3"/>
<feature type="compositionally biased region" description="Polar residues" evidence="1">
    <location>
        <begin position="360"/>
        <end position="378"/>
    </location>
</feature>
<keyword evidence="3" id="KW-1185">Reference proteome</keyword>
<evidence type="ECO:0000313" key="3">
    <source>
        <dbReference type="Proteomes" id="UP000017396"/>
    </source>
</evidence>
<feature type="compositionally biased region" description="Acidic residues" evidence="1">
    <location>
        <begin position="270"/>
        <end position="279"/>
    </location>
</feature>
<accession>U5QMA2</accession>
<dbReference type="RefSeq" id="WP_023175326.1">
    <property type="nucleotide sequence ID" value="NC_022600.1"/>
</dbReference>
<reference evidence="2 3" key="1">
    <citation type="journal article" date="2013" name="PLoS ONE">
        <title>Cultivation and Complete Genome Sequencing of Gloeobacter kilaueensis sp. nov., from a Lava Cave in Kilauea Caldera, Hawai'i.</title>
        <authorList>
            <person name="Saw J.H."/>
            <person name="Schatz M."/>
            <person name="Brown M.V."/>
            <person name="Kunkel D.D."/>
            <person name="Foster J.S."/>
            <person name="Shick H."/>
            <person name="Christensen S."/>
            <person name="Hou S."/>
            <person name="Wan X."/>
            <person name="Donachie S.P."/>
        </authorList>
    </citation>
    <scope>NUCLEOTIDE SEQUENCE [LARGE SCALE GENOMIC DNA]</scope>
    <source>
        <strain evidence="3">JS</strain>
    </source>
</reference>
<evidence type="ECO:0000313" key="2">
    <source>
        <dbReference type="EMBL" id="AGY60008.1"/>
    </source>
</evidence>
<feature type="region of interest" description="Disordered" evidence="1">
    <location>
        <begin position="263"/>
        <end position="444"/>
    </location>
</feature>
<dbReference type="AlphaFoldDB" id="U5QMA2"/>
<feature type="compositionally biased region" description="Polar residues" evidence="1">
    <location>
        <begin position="124"/>
        <end position="138"/>
    </location>
</feature>